<dbReference type="FunFam" id="3.30.565.10:FF:000006">
    <property type="entry name" value="Sensor histidine kinase WalK"/>
    <property type="match status" value="1"/>
</dbReference>
<dbReference type="Pfam" id="PF02518">
    <property type="entry name" value="HATPase_c"/>
    <property type="match status" value="1"/>
</dbReference>
<evidence type="ECO:0000256" key="2">
    <source>
        <dbReference type="ARBA" id="ARBA00012438"/>
    </source>
</evidence>
<dbReference type="CDD" id="cd00082">
    <property type="entry name" value="HisKA"/>
    <property type="match status" value="1"/>
</dbReference>
<evidence type="ECO:0000256" key="7">
    <source>
        <dbReference type="SAM" id="Phobius"/>
    </source>
</evidence>
<dbReference type="InterPro" id="IPR003594">
    <property type="entry name" value="HATPase_dom"/>
</dbReference>
<dbReference type="EMBL" id="MEZT01000021">
    <property type="protein sequence ID" value="OGD56393.1"/>
    <property type="molecule type" value="Genomic_DNA"/>
</dbReference>
<dbReference type="Proteomes" id="UP000178764">
    <property type="component" value="Unassembled WGS sequence"/>
</dbReference>
<keyword evidence="7" id="KW-0812">Transmembrane</keyword>
<dbReference type="PANTHER" id="PTHR45453">
    <property type="entry name" value="PHOSPHATE REGULON SENSOR PROTEIN PHOR"/>
    <property type="match status" value="1"/>
</dbReference>
<sequence length="326" mass="37199">MFKAAYLKLTFFYVLIAMAISISFSLAIYNISSREIGRGLGPQNGIFREIIPNDFENLRNQQIQKSNTRLKINLFYYNLVIFVLSMVGSYFLARRTLRPIEEAMESQSRFTADASHELRTPLTAMKAEIEVALRDKKMGLSESKKLLKSNLEEIEKLEKLSSALLKITRISEEKKNFEKVILDETVIEAFEKVEKLAGKKEIEFDNKLIHAEIKGDHQSLVELFVILLDNAIKYSLEKSKINISMKKDKHHIIVTVKDYGIGIKASDLPYIFNRFYRADTSRTKEKIDGYGLGLAIAKQIINLHNGLILVNSKPDKGSEFIVSLPS</sequence>
<dbReference type="PROSITE" id="PS50109">
    <property type="entry name" value="HIS_KIN"/>
    <property type="match status" value="1"/>
</dbReference>
<dbReference type="Gene3D" id="1.10.287.130">
    <property type="match status" value="1"/>
</dbReference>
<proteinExistence type="predicted"/>
<feature type="transmembrane region" description="Helical" evidence="7">
    <location>
        <begin position="6"/>
        <end position="29"/>
    </location>
</feature>
<evidence type="ECO:0000313" key="10">
    <source>
        <dbReference type="Proteomes" id="UP000178764"/>
    </source>
</evidence>
<dbReference type="GO" id="GO:0016036">
    <property type="term" value="P:cellular response to phosphate starvation"/>
    <property type="evidence" value="ECO:0007669"/>
    <property type="project" value="TreeGrafter"/>
</dbReference>
<dbReference type="SUPFAM" id="SSF47384">
    <property type="entry name" value="Homodimeric domain of signal transducing histidine kinase"/>
    <property type="match status" value="1"/>
</dbReference>
<comment type="catalytic activity">
    <reaction evidence="1">
        <text>ATP + protein L-histidine = ADP + protein N-phospho-L-histidine.</text>
        <dbReference type="EC" id="2.7.13.3"/>
    </reaction>
</comment>
<accession>A0A1F5DMM6</accession>
<evidence type="ECO:0000256" key="6">
    <source>
        <dbReference type="ARBA" id="ARBA00023012"/>
    </source>
</evidence>
<dbReference type="InterPro" id="IPR050351">
    <property type="entry name" value="BphY/WalK/GraS-like"/>
</dbReference>
<evidence type="ECO:0000256" key="5">
    <source>
        <dbReference type="ARBA" id="ARBA00022777"/>
    </source>
</evidence>
<dbReference type="InterPro" id="IPR003661">
    <property type="entry name" value="HisK_dim/P_dom"/>
</dbReference>
<dbReference type="SUPFAM" id="SSF55874">
    <property type="entry name" value="ATPase domain of HSP90 chaperone/DNA topoisomerase II/histidine kinase"/>
    <property type="match status" value="1"/>
</dbReference>
<evidence type="ECO:0000256" key="4">
    <source>
        <dbReference type="ARBA" id="ARBA00022679"/>
    </source>
</evidence>
<dbReference type="InterPro" id="IPR005467">
    <property type="entry name" value="His_kinase_dom"/>
</dbReference>
<dbReference type="GO" id="GO:0005886">
    <property type="term" value="C:plasma membrane"/>
    <property type="evidence" value="ECO:0007669"/>
    <property type="project" value="TreeGrafter"/>
</dbReference>
<dbReference type="GO" id="GO:0000155">
    <property type="term" value="F:phosphorelay sensor kinase activity"/>
    <property type="evidence" value="ECO:0007669"/>
    <property type="project" value="InterPro"/>
</dbReference>
<feature type="domain" description="Histidine kinase" evidence="8">
    <location>
        <begin position="113"/>
        <end position="326"/>
    </location>
</feature>
<dbReference type="InterPro" id="IPR004358">
    <property type="entry name" value="Sig_transdc_His_kin-like_C"/>
</dbReference>
<gene>
    <name evidence="9" type="ORF">A2V71_04600</name>
</gene>
<evidence type="ECO:0000259" key="8">
    <source>
        <dbReference type="PROSITE" id="PS50109"/>
    </source>
</evidence>
<evidence type="ECO:0000256" key="3">
    <source>
        <dbReference type="ARBA" id="ARBA00022553"/>
    </source>
</evidence>
<keyword evidence="5" id="KW-0418">Kinase</keyword>
<reference evidence="9 10" key="1">
    <citation type="journal article" date="2016" name="Nat. Commun.">
        <title>Thousands of microbial genomes shed light on interconnected biogeochemical processes in an aquifer system.</title>
        <authorList>
            <person name="Anantharaman K."/>
            <person name="Brown C.T."/>
            <person name="Hug L.A."/>
            <person name="Sharon I."/>
            <person name="Castelle C.J."/>
            <person name="Probst A.J."/>
            <person name="Thomas B.C."/>
            <person name="Singh A."/>
            <person name="Wilkins M.J."/>
            <person name="Karaoz U."/>
            <person name="Brodie E.L."/>
            <person name="Williams K.H."/>
            <person name="Hubbard S.S."/>
            <person name="Banfield J.F."/>
        </authorList>
    </citation>
    <scope>NUCLEOTIDE SEQUENCE [LARGE SCALE GENOMIC DNA]</scope>
</reference>
<dbReference type="GO" id="GO:0004721">
    <property type="term" value="F:phosphoprotein phosphatase activity"/>
    <property type="evidence" value="ECO:0007669"/>
    <property type="project" value="TreeGrafter"/>
</dbReference>
<protein>
    <recommendedName>
        <fullName evidence="2">histidine kinase</fullName>
        <ecNumber evidence="2">2.7.13.3</ecNumber>
    </recommendedName>
</protein>
<feature type="transmembrane region" description="Helical" evidence="7">
    <location>
        <begin position="74"/>
        <end position="93"/>
    </location>
</feature>
<evidence type="ECO:0000256" key="1">
    <source>
        <dbReference type="ARBA" id="ARBA00000085"/>
    </source>
</evidence>
<dbReference type="AlphaFoldDB" id="A0A1F5DMM6"/>
<keyword evidence="6" id="KW-0902">Two-component regulatory system</keyword>
<dbReference type="SMART" id="SM00387">
    <property type="entry name" value="HATPase_c"/>
    <property type="match status" value="1"/>
</dbReference>
<dbReference type="InterPro" id="IPR036097">
    <property type="entry name" value="HisK_dim/P_sf"/>
</dbReference>
<comment type="caution">
    <text evidence="9">The sequence shown here is derived from an EMBL/GenBank/DDBJ whole genome shotgun (WGS) entry which is preliminary data.</text>
</comment>
<dbReference type="InterPro" id="IPR036890">
    <property type="entry name" value="HATPase_C_sf"/>
</dbReference>
<keyword evidence="7" id="KW-0472">Membrane</keyword>
<evidence type="ECO:0000313" key="9">
    <source>
        <dbReference type="EMBL" id="OGD56393.1"/>
    </source>
</evidence>
<dbReference type="Gene3D" id="3.30.565.10">
    <property type="entry name" value="Histidine kinase-like ATPase, C-terminal domain"/>
    <property type="match status" value="1"/>
</dbReference>
<name>A0A1F5DMM6_9BACT</name>
<dbReference type="SMART" id="SM00388">
    <property type="entry name" value="HisKA"/>
    <property type="match status" value="1"/>
</dbReference>
<dbReference type="EC" id="2.7.13.3" evidence="2"/>
<dbReference type="Pfam" id="PF00512">
    <property type="entry name" value="HisKA"/>
    <property type="match status" value="1"/>
</dbReference>
<keyword evidence="4" id="KW-0808">Transferase</keyword>
<organism evidence="9 10">
    <name type="scientific">Candidatus Berkelbacteria bacterium RBG_13_40_8</name>
    <dbReference type="NCBI Taxonomy" id="1797467"/>
    <lineage>
        <taxon>Bacteria</taxon>
        <taxon>Candidatus Berkelbacteria</taxon>
    </lineage>
</organism>
<dbReference type="PANTHER" id="PTHR45453:SF1">
    <property type="entry name" value="PHOSPHATE REGULON SENSOR PROTEIN PHOR"/>
    <property type="match status" value="1"/>
</dbReference>
<keyword evidence="3" id="KW-0597">Phosphoprotein</keyword>
<dbReference type="PRINTS" id="PR00344">
    <property type="entry name" value="BCTRLSENSOR"/>
</dbReference>
<keyword evidence="7" id="KW-1133">Transmembrane helix</keyword>